<gene>
    <name evidence="5" type="ORF">R2363_23785</name>
</gene>
<dbReference type="PANTHER" id="PTHR35807:SF1">
    <property type="entry name" value="TRANSCRIPTIONAL REGULATOR REDD"/>
    <property type="match status" value="1"/>
</dbReference>
<proteinExistence type="predicted"/>
<reference evidence="5 6" key="1">
    <citation type="submission" date="2023-10" db="EMBL/GenBank/DDBJ databases">
        <authorList>
            <person name="Wang X.X."/>
        </authorList>
    </citation>
    <scope>NUCLEOTIDE SEQUENCE [LARGE SCALE GENOMIC DNA]</scope>
    <source>
        <strain evidence="5 6">NBRC 12816</strain>
    </source>
</reference>
<dbReference type="SUPFAM" id="SSF46894">
    <property type="entry name" value="C-terminal effector domain of the bipartite response regulators"/>
    <property type="match status" value="1"/>
</dbReference>
<evidence type="ECO:0000256" key="2">
    <source>
        <dbReference type="ARBA" id="ARBA00023015"/>
    </source>
</evidence>
<keyword evidence="2" id="KW-0805">Transcription regulation</keyword>
<dbReference type="SMART" id="SM01043">
    <property type="entry name" value="BTAD"/>
    <property type="match status" value="1"/>
</dbReference>
<dbReference type="Proteomes" id="UP001278571">
    <property type="component" value="Unassembled WGS sequence"/>
</dbReference>
<dbReference type="SUPFAM" id="SSF48452">
    <property type="entry name" value="TPR-like"/>
    <property type="match status" value="1"/>
</dbReference>
<keyword evidence="3" id="KW-0804">Transcription</keyword>
<organism evidence="5 6">
    <name type="scientific">Streptomyces roseolus</name>
    <dbReference type="NCBI Taxonomy" id="67358"/>
    <lineage>
        <taxon>Bacteria</taxon>
        <taxon>Bacillati</taxon>
        <taxon>Actinomycetota</taxon>
        <taxon>Actinomycetes</taxon>
        <taxon>Kitasatosporales</taxon>
        <taxon>Streptomycetaceae</taxon>
        <taxon>Streptomyces</taxon>
    </lineage>
</organism>
<protein>
    <submittedName>
        <fullName evidence="5">AfsR/SARP family transcriptional regulator</fullName>
    </submittedName>
</protein>
<dbReference type="InterPro" id="IPR051677">
    <property type="entry name" value="AfsR-DnrI-RedD_regulator"/>
</dbReference>
<evidence type="ECO:0000313" key="6">
    <source>
        <dbReference type="Proteomes" id="UP001278571"/>
    </source>
</evidence>
<dbReference type="InterPro" id="IPR005158">
    <property type="entry name" value="BTAD"/>
</dbReference>
<accession>A0ABU4KBN2</accession>
<evidence type="ECO:0000256" key="1">
    <source>
        <dbReference type="ARBA" id="ARBA00023012"/>
    </source>
</evidence>
<keyword evidence="6" id="KW-1185">Reference proteome</keyword>
<dbReference type="InterPro" id="IPR011990">
    <property type="entry name" value="TPR-like_helical_dom_sf"/>
</dbReference>
<keyword evidence="1" id="KW-0902">Two-component regulatory system</keyword>
<dbReference type="CDD" id="cd15831">
    <property type="entry name" value="BTAD"/>
    <property type="match status" value="1"/>
</dbReference>
<dbReference type="InterPro" id="IPR016032">
    <property type="entry name" value="Sig_transdc_resp-reg_C-effctor"/>
</dbReference>
<name>A0ABU4KBN2_9ACTN</name>
<dbReference type="PANTHER" id="PTHR35807">
    <property type="entry name" value="TRANSCRIPTIONAL REGULATOR REDD-RELATED"/>
    <property type="match status" value="1"/>
</dbReference>
<dbReference type="Gene3D" id="1.25.40.10">
    <property type="entry name" value="Tetratricopeptide repeat domain"/>
    <property type="match status" value="1"/>
</dbReference>
<dbReference type="InterPro" id="IPR036388">
    <property type="entry name" value="WH-like_DNA-bd_sf"/>
</dbReference>
<dbReference type="Pfam" id="PF03704">
    <property type="entry name" value="BTAD"/>
    <property type="match status" value="1"/>
</dbReference>
<evidence type="ECO:0000256" key="3">
    <source>
        <dbReference type="ARBA" id="ARBA00023163"/>
    </source>
</evidence>
<evidence type="ECO:0000259" key="4">
    <source>
        <dbReference type="SMART" id="SM01043"/>
    </source>
</evidence>
<sequence length="345" mass="36011">MDVHILGGLSVREGGVSITPTAAAPRQVLALLTAFAGQVVPVTVLTEELWPSGAPRGARTELATHIAELRALIARALHASEGGDAPAGWTEERTADAVLVSLPGGYRLDTGVGAHDIGQFERAAGAGYRAMDAGDLARASMRLGEALSLWRGDPYAGVAAGPCLRREIERLETARLSVLDQWVEAQLGLGRHEEILSELPGLAARYATNEPLQAHLMVALLRCGRHEEALAVYERLRSVLHRETGMEPSARLRRLQHSVLAVRHTRVGAATGGPTPRTGVPAAAFGPAYATTAAVAAAPVTTVTAAARGEGTPPVIWYGPAVPRVPGQPQGGRADTALKGVAVAV</sequence>
<comment type="caution">
    <text evidence="5">The sequence shown here is derived from an EMBL/GenBank/DDBJ whole genome shotgun (WGS) entry which is preliminary data.</text>
</comment>
<feature type="domain" description="Bacterial transcriptional activator" evidence="4">
    <location>
        <begin position="115"/>
        <end position="260"/>
    </location>
</feature>
<dbReference type="EMBL" id="JAWJZF010000434">
    <property type="protein sequence ID" value="MDX2295188.1"/>
    <property type="molecule type" value="Genomic_DNA"/>
</dbReference>
<evidence type="ECO:0000313" key="5">
    <source>
        <dbReference type="EMBL" id="MDX2295188.1"/>
    </source>
</evidence>
<dbReference type="Gene3D" id="1.10.10.10">
    <property type="entry name" value="Winged helix-like DNA-binding domain superfamily/Winged helix DNA-binding domain"/>
    <property type="match status" value="1"/>
</dbReference>